<dbReference type="RefSeq" id="WP_138655701.1">
    <property type="nucleotide sequence ID" value="NZ_CP040639.1"/>
</dbReference>
<name>A0A4V1IFJ8_9EURY</name>
<geneLocation type="plasmid" evidence="2">
    <name>pnpa70</name>
</geneLocation>
<sequence>MLAEGCHVVVVDDPRHYDTSLKTRVLSRLLLQSVDPPPTLVISDPPFAEDDAIRVRAERSHLDGVYVQADDVAVLEDGIDDTASPIDKPGSCQWCSTDYSRYGRLFGSLFATLHAIRRHPDELEHVADGADPEEVPAQDSDPFQISGSIDIVSVGLLIAVVGLATSYYEFVGYGRYLTAAGLALVALGVVKVTYDHATGFGGDSE</sequence>
<evidence type="ECO:0000313" key="1">
    <source>
        <dbReference type="EMBL" id="QCW05244.1"/>
    </source>
</evidence>
<dbReference type="Proteomes" id="UP000307562">
    <property type="component" value="Plasmid pNPA70"/>
</dbReference>
<organism evidence="1 2">
    <name type="scientific">Natrinema pallidum</name>
    <dbReference type="NCBI Taxonomy" id="69527"/>
    <lineage>
        <taxon>Archaea</taxon>
        <taxon>Methanobacteriati</taxon>
        <taxon>Methanobacteriota</taxon>
        <taxon>Stenosarchaea group</taxon>
        <taxon>Halobacteria</taxon>
        <taxon>Halobacteriales</taxon>
        <taxon>Natrialbaceae</taxon>
        <taxon>Natrinema</taxon>
    </lineage>
</organism>
<accession>A0A4V1IFJ8</accession>
<dbReference type="KEGG" id="npl:FGF80_18520"/>
<evidence type="ECO:0000313" key="2">
    <source>
        <dbReference type="Proteomes" id="UP000307562"/>
    </source>
</evidence>
<reference evidence="2" key="1">
    <citation type="submission" date="2019-05" db="EMBL/GenBank/DDBJ databases">
        <title>Complete Genome Sequence and Methylation Pattern of the Halophilic Archaeon Natrinema pallidum BOL6-1.</title>
        <authorList>
            <person name="DasSarma P."/>
            <person name="DasSarma B.P."/>
            <person name="DasSarma S.L."/>
            <person name="Martinez F.L."/>
            <person name="Guzman D."/>
            <person name="Roberts R.J."/>
            <person name="DasSarma S."/>
        </authorList>
    </citation>
    <scope>NUCLEOTIDE SEQUENCE [LARGE SCALE GENOMIC DNA]</scope>
    <source>
        <strain evidence="2">BOL6-1</strain>
        <plasmid evidence="2">pnpa70</plasmid>
    </source>
</reference>
<dbReference type="EMBL" id="CP040639">
    <property type="protein sequence ID" value="QCW05244.1"/>
    <property type="molecule type" value="Genomic_DNA"/>
</dbReference>
<dbReference type="GeneID" id="40338419"/>
<keyword evidence="1" id="KW-0614">Plasmid</keyword>
<keyword evidence="2" id="KW-1185">Reference proteome</keyword>
<protein>
    <submittedName>
        <fullName evidence="1">Uncharacterized protein</fullName>
    </submittedName>
</protein>
<gene>
    <name evidence="1" type="ORF">FGF80_18520</name>
</gene>
<proteinExistence type="predicted"/>
<dbReference type="AlphaFoldDB" id="A0A4V1IFJ8"/>